<evidence type="ECO:0000313" key="1">
    <source>
        <dbReference type="EMBL" id="HGN36112.1"/>
    </source>
</evidence>
<dbReference type="EMBL" id="DTAI01000031">
    <property type="protein sequence ID" value="HGN36112.1"/>
    <property type="molecule type" value="Genomic_DNA"/>
</dbReference>
<proteinExistence type="predicted"/>
<protein>
    <submittedName>
        <fullName evidence="1">Uncharacterized protein</fullName>
    </submittedName>
</protein>
<reference evidence="1" key="1">
    <citation type="journal article" date="2020" name="mSystems">
        <title>Genome- and Community-Level Interaction Insights into Carbon Utilization and Element Cycling Functions of Hydrothermarchaeota in Hydrothermal Sediment.</title>
        <authorList>
            <person name="Zhou Z."/>
            <person name="Liu Y."/>
            <person name="Xu W."/>
            <person name="Pan J."/>
            <person name="Luo Z.H."/>
            <person name="Li M."/>
        </authorList>
    </citation>
    <scope>NUCLEOTIDE SEQUENCE [LARGE SCALE GENOMIC DNA]</scope>
    <source>
        <strain evidence="1">SpSt-618</strain>
    </source>
</reference>
<sequence>MVPYTRGKIPLGNRCRGSECLSYIYFPILGVAPLQLANRYPYSQFEFGLEVADDIIDDLSYLVFEILLKVRRIGSTITVNMYVCQGEEWQEKLYSRLLSLATGEIDIKMELKTINC</sequence>
<name>A0A7J3I617_9CREN</name>
<dbReference type="AlphaFoldDB" id="A0A7J3I617"/>
<organism evidence="1">
    <name type="scientific">Ignisphaera aggregans</name>
    <dbReference type="NCBI Taxonomy" id="334771"/>
    <lineage>
        <taxon>Archaea</taxon>
        <taxon>Thermoproteota</taxon>
        <taxon>Thermoprotei</taxon>
        <taxon>Desulfurococcales</taxon>
        <taxon>Desulfurococcaceae</taxon>
        <taxon>Ignisphaera</taxon>
    </lineage>
</organism>
<gene>
    <name evidence="1" type="ORF">ENT87_00965</name>
</gene>
<comment type="caution">
    <text evidence="1">The sequence shown here is derived from an EMBL/GenBank/DDBJ whole genome shotgun (WGS) entry which is preliminary data.</text>
</comment>
<accession>A0A7J3I617</accession>